<dbReference type="Pfam" id="PF00005">
    <property type="entry name" value="ABC_tran"/>
    <property type="match status" value="1"/>
</dbReference>
<dbReference type="GO" id="GO:0005524">
    <property type="term" value="F:ATP binding"/>
    <property type="evidence" value="ECO:0007669"/>
    <property type="project" value="UniProtKB-KW"/>
</dbReference>
<organism evidence="11 12">
    <name type="scientific">Tripterygium wilfordii</name>
    <name type="common">Thunder God vine</name>
    <dbReference type="NCBI Taxonomy" id="458696"/>
    <lineage>
        <taxon>Eukaryota</taxon>
        <taxon>Viridiplantae</taxon>
        <taxon>Streptophyta</taxon>
        <taxon>Embryophyta</taxon>
        <taxon>Tracheophyta</taxon>
        <taxon>Spermatophyta</taxon>
        <taxon>Magnoliopsida</taxon>
        <taxon>eudicotyledons</taxon>
        <taxon>Gunneridae</taxon>
        <taxon>Pentapetalae</taxon>
        <taxon>rosids</taxon>
        <taxon>fabids</taxon>
        <taxon>Celastrales</taxon>
        <taxon>Celastraceae</taxon>
        <taxon>Tripterygium</taxon>
    </lineage>
</organism>
<name>A0A7J7CG08_TRIWF</name>
<dbReference type="GO" id="GO:0004523">
    <property type="term" value="F:RNA-DNA hybrid ribonuclease activity"/>
    <property type="evidence" value="ECO:0007669"/>
    <property type="project" value="InterPro"/>
</dbReference>
<gene>
    <name evidence="11" type="ORF">HS088_TW17G00468</name>
</gene>
<protein>
    <submittedName>
        <fullName evidence="11">Pleiotropic drug resistance protein 1-like</fullName>
    </submittedName>
</protein>
<dbReference type="InterPro" id="IPR003593">
    <property type="entry name" value="AAA+_ATPase"/>
</dbReference>
<dbReference type="InParanoid" id="A0A7J7CG08"/>
<feature type="domain" description="ABC transporter" evidence="10">
    <location>
        <begin position="156"/>
        <end position="429"/>
    </location>
</feature>
<keyword evidence="4" id="KW-0812">Transmembrane</keyword>
<dbReference type="InterPro" id="IPR043926">
    <property type="entry name" value="ABCG_dom"/>
</dbReference>
<dbReference type="SMART" id="SM00382">
    <property type="entry name" value="AAA"/>
    <property type="match status" value="1"/>
</dbReference>
<keyword evidence="12" id="KW-1185">Reference proteome</keyword>
<dbReference type="FunFam" id="3.40.50.300:FF:000179">
    <property type="entry name" value="ABC transporter G family member 34"/>
    <property type="match status" value="1"/>
</dbReference>
<dbReference type="GO" id="GO:0140359">
    <property type="term" value="F:ABC-type transporter activity"/>
    <property type="evidence" value="ECO:0007669"/>
    <property type="project" value="InterPro"/>
</dbReference>
<dbReference type="GO" id="GO:0003676">
    <property type="term" value="F:nucleic acid binding"/>
    <property type="evidence" value="ECO:0007669"/>
    <property type="project" value="InterPro"/>
</dbReference>
<evidence type="ECO:0000313" key="12">
    <source>
        <dbReference type="Proteomes" id="UP000593562"/>
    </source>
</evidence>
<accession>A0A7J7CG08</accession>
<proteinExistence type="inferred from homology"/>
<reference evidence="11 12" key="1">
    <citation type="journal article" date="2020" name="Nat. Commun.">
        <title>Genome of Tripterygium wilfordii and identification of cytochrome P450 involved in triptolide biosynthesis.</title>
        <authorList>
            <person name="Tu L."/>
            <person name="Su P."/>
            <person name="Zhang Z."/>
            <person name="Gao L."/>
            <person name="Wang J."/>
            <person name="Hu T."/>
            <person name="Zhou J."/>
            <person name="Zhang Y."/>
            <person name="Zhao Y."/>
            <person name="Liu Y."/>
            <person name="Song Y."/>
            <person name="Tong Y."/>
            <person name="Lu Y."/>
            <person name="Yang J."/>
            <person name="Xu C."/>
            <person name="Jia M."/>
            <person name="Peters R.J."/>
            <person name="Huang L."/>
            <person name="Gao W."/>
        </authorList>
    </citation>
    <scope>NUCLEOTIDE SEQUENCE [LARGE SCALE GENOMIC DNA]</scope>
    <source>
        <strain evidence="12">cv. XIE 37</strain>
        <tissue evidence="11">Leaf</tissue>
    </source>
</reference>
<keyword evidence="6" id="KW-0547">Nucleotide-binding</keyword>
<comment type="caution">
    <text evidence="11">The sequence shown here is derived from an EMBL/GenBank/DDBJ whole genome shotgun (WGS) entry which is preliminary data.</text>
</comment>
<dbReference type="InterPro" id="IPR034001">
    <property type="entry name" value="ABCG_PDR_1"/>
</dbReference>
<dbReference type="InterPro" id="IPR044730">
    <property type="entry name" value="RNase_H-like_dom_plant"/>
</dbReference>
<keyword evidence="7" id="KW-0067">ATP-binding</keyword>
<evidence type="ECO:0000256" key="9">
    <source>
        <dbReference type="ARBA" id="ARBA00023136"/>
    </source>
</evidence>
<keyword evidence="9" id="KW-0472">Membrane</keyword>
<dbReference type="PANTHER" id="PTHR19241">
    <property type="entry name" value="ATP-BINDING CASSETTE TRANSPORTER"/>
    <property type="match status" value="1"/>
</dbReference>
<comment type="subcellular location">
    <subcellularLocation>
        <location evidence="1">Membrane</location>
        <topology evidence="1">Multi-pass membrane protein</topology>
    </subcellularLocation>
</comment>
<dbReference type="CDD" id="cd03233">
    <property type="entry name" value="ABCG_PDR_domain1"/>
    <property type="match status" value="1"/>
</dbReference>
<comment type="similarity">
    <text evidence="2">Belongs to the ABC transporter superfamily. ABCG family. PDR (TC 3.A.1.205) subfamily.</text>
</comment>
<dbReference type="Proteomes" id="UP000593562">
    <property type="component" value="Unassembled WGS sequence"/>
</dbReference>
<dbReference type="InterPro" id="IPR027417">
    <property type="entry name" value="P-loop_NTPase"/>
</dbReference>
<dbReference type="Pfam" id="PF19055">
    <property type="entry name" value="ABC2_membrane_7"/>
    <property type="match status" value="1"/>
</dbReference>
<dbReference type="SUPFAM" id="SSF52540">
    <property type="entry name" value="P-loop containing nucleoside triphosphate hydrolases"/>
    <property type="match status" value="1"/>
</dbReference>
<dbReference type="Gene3D" id="3.40.50.300">
    <property type="entry name" value="P-loop containing nucleotide triphosphate hydrolases"/>
    <property type="match status" value="1"/>
</dbReference>
<evidence type="ECO:0000256" key="4">
    <source>
        <dbReference type="ARBA" id="ARBA00022692"/>
    </source>
</evidence>
<keyword evidence="8" id="KW-1133">Transmembrane helix</keyword>
<evidence type="ECO:0000256" key="1">
    <source>
        <dbReference type="ARBA" id="ARBA00004141"/>
    </source>
</evidence>
<evidence type="ECO:0000256" key="5">
    <source>
        <dbReference type="ARBA" id="ARBA00022737"/>
    </source>
</evidence>
<keyword evidence="5" id="KW-0677">Repeat</keyword>
<dbReference type="GO" id="GO:0016020">
    <property type="term" value="C:membrane"/>
    <property type="evidence" value="ECO:0007669"/>
    <property type="project" value="UniProtKB-SubCell"/>
</dbReference>
<dbReference type="InterPro" id="IPR002156">
    <property type="entry name" value="RNaseH_domain"/>
</dbReference>
<evidence type="ECO:0000256" key="7">
    <source>
        <dbReference type="ARBA" id="ARBA00022840"/>
    </source>
</evidence>
<dbReference type="AlphaFoldDB" id="A0A7J7CG08"/>
<dbReference type="CDD" id="cd06222">
    <property type="entry name" value="RNase_H_like"/>
    <property type="match status" value="1"/>
</dbReference>
<dbReference type="GO" id="GO:0016887">
    <property type="term" value="F:ATP hydrolysis activity"/>
    <property type="evidence" value="ECO:0007669"/>
    <property type="project" value="InterPro"/>
</dbReference>
<evidence type="ECO:0000256" key="8">
    <source>
        <dbReference type="ARBA" id="ARBA00022989"/>
    </source>
</evidence>
<evidence type="ECO:0000256" key="3">
    <source>
        <dbReference type="ARBA" id="ARBA00022448"/>
    </source>
</evidence>
<evidence type="ECO:0000256" key="2">
    <source>
        <dbReference type="ARBA" id="ARBA00006012"/>
    </source>
</evidence>
<evidence type="ECO:0000259" key="10">
    <source>
        <dbReference type="PROSITE" id="PS50893"/>
    </source>
</evidence>
<sequence length="543" mass="61823">MLQRIIINYARASEVLFEINWDRFWLQAWIFVRHTLTPTLAEAMAALHALKIDADLGFHNIIFEGDCKNIIKAILEDHEYIYLCRDQLLWKFNVALLHFHLSVCIMLQGTQTKVGIDFPTIEIRFENLNIETEADVGSRALPTFVNFFVNALEGFLNSVHILSTRKTDLTILKNVSGIIKPSRLTLLLGPPSSGKTTLLRALAGKLEPSLKLSGRVTYNGHSMNEFVPQRTAAYISQHDLHVGELTVRETLAFSARCQGVGMRYDMLSELLRREREANIKPDHDMDAWMKAVATEGQEINVITDYILKILGLDVCADTMVGDEMMRGISGGQRKRVTTGEMLVGPVNVLLMDEISTGLDSSTTFQIVNSLKQSAQILNATSIISLLQPAPETYDLFDDIILLSDGQIVYQGPRELAMEFFESMGFRCPERKGVADFLQEVTSRKDQKQYWARRDETYHFVTVEEFSEAFQSFHVGRRLKDELATSFDKSKSHPAALSTEKYGVSKKEMLKACFSREFLLMKRNSFVYIFRLTRVRFLLDFNII</sequence>
<evidence type="ECO:0000313" key="11">
    <source>
        <dbReference type="EMBL" id="KAF5732935.1"/>
    </source>
</evidence>
<keyword evidence="3" id="KW-0813">Transport</keyword>
<evidence type="ECO:0000256" key="6">
    <source>
        <dbReference type="ARBA" id="ARBA00022741"/>
    </source>
</evidence>
<dbReference type="PROSITE" id="PS50893">
    <property type="entry name" value="ABC_TRANSPORTER_2"/>
    <property type="match status" value="1"/>
</dbReference>
<dbReference type="InterPro" id="IPR003439">
    <property type="entry name" value="ABC_transporter-like_ATP-bd"/>
</dbReference>
<dbReference type="Pfam" id="PF13456">
    <property type="entry name" value="RVT_3"/>
    <property type="match status" value="1"/>
</dbReference>
<dbReference type="EMBL" id="JAAARO010000017">
    <property type="protein sequence ID" value="KAF5732935.1"/>
    <property type="molecule type" value="Genomic_DNA"/>
</dbReference>